<feature type="domain" description="Aminoacyl-tRNA synthetase class II (D/K/N)" evidence="6">
    <location>
        <begin position="352"/>
        <end position="651"/>
    </location>
</feature>
<dbReference type="InterPro" id="IPR004364">
    <property type="entry name" value="Aa-tRNA-synt_II"/>
</dbReference>
<dbReference type="GO" id="GO:0005524">
    <property type="term" value="F:ATP binding"/>
    <property type="evidence" value="ECO:0007669"/>
    <property type="project" value="UniProtKB-KW"/>
</dbReference>
<gene>
    <name evidence="8" type="primary">LOC111306169</name>
</gene>
<evidence type="ECO:0000256" key="3">
    <source>
        <dbReference type="ARBA" id="ARBA00022840"/>
    </source>
</evidence>
<organism evidence="7 8">
    <name type="scientific">Durio zibethinus</name>
    <name type="common">Durian</name>
    <dbReference type="NCBI Taxonomy" id="66656"/>
    <lineage>
        <taxon>Eukaryota</taxon>
        <taxon>Viridiplantae</taxon>
        <taxon>Streptophyta</taxon>
        <taxon>Embryophyta</taxon>
        <taxon>Tracheophyta</taxon>
        <taxon>Spermatophyta</taxon>
        <taxon>Magnoliopsida</taxon>
        <taxon>eudicotyledons</taxon>
        <taxon>Gunneridae</taxon>
        <taxon>Pentapetalae</taxon>
        <taxon>rosids</taxon>
        <taxon>malvids</taxon>
        <taxon>Malvales</taxon>
        <taxon>Malvaceae</taxon>
        <taxon>Helicteroideae</taxon>
        <taxon>Durio</taxon>
    </lineage>
</organism>
<evidence type="ECO:0000313" key="7">
    <source>
        <dbReference type="Proteomes" id="UP000515121"/>
    </source>
</evidence>
<dbReference type="Gene3D" id="3.30.930.10">
    <property type="entry name" value="Bira Bifunctional Protein, Domain 2"/>
    <property type="match status" value="1"/>
</dbReference>
<dbReference type="RefSeq" id="XP_022759812.1">
    <property type="nucleotide sequence ID" value="XM_022904077.1"/>
</dbReference>
<keyword evidence="5" id="KW-0030">Aminoacyl-tRNA synthetase</keyword>
<accession>A0A6P6A4T9</accession>
<dbReference type="KEGG" id="dzi:111306169"/>
<dbReference type="CDD" id="cd04318">
    <property type="entry name" value="EcAsnRS_like_N"/>
    <property type="match status" value="1"/>
</dbReference>
<dbReference type="GeneID" id="111306169"/>
<evidence type="ECO:0000256" key="1">
    <source>
        <dbReference type="ARBA" id="ARBA00022598"/>
    </source>
</evidence>
<keyword evidence="4" id="KW-0648">Protein biosynthesis</keyword>
<sequence>MESQEPNVTSSTSMPLMYSNRMMLKTILESSDGEMGLIGKTVVVGGWVKSSKEVKKDPVPSPPAAADAFPVSQRPKDVTCVEILQSRIPFFRTIIRVLGGSASSPAVREKLESLIPKPPPPSTFFLQINDGSCLSSLQVVIDSAKAPVSAGQILPTGTCILAEGVLEKPSAHGKRTIELKVEKVLHVGTVEQDKYPLSRKRLPLDSLRDYAHIRPRTTTVASVTRIRSTLDFATHTFFQNHGFLLVQLPIITTTDSEGFSEKFLVTTLLGKTSKEEPVGVSDADGVSLETVKASIKDKSSLFEQLKRSDSDKELLAAALQDLRKTNELARQIEAREKSKPVTAVKHDLVNLNEDFFGRPSYLTVSGRLHLESYACSLGNVYSFGPRFRADKTVSAKHAAEMWTVEVEMAFSQLEDAMKYAENYLKFLCSWILDNCSEDMKFLSKRVDKTVTHHLEYLTLCSYDKISYREAVEILRKVNLYNMYFLYLCPANISTISLATSVRKSFDFILQHQVTDKAFETQLRWGVPLTAEHLSYLADDHYKKPVIIYDYPKAVKPFYVRLNDDEKTVAAFEMVVPKIGTLITGSQNEERFDMLNTRIKEFDLSRDQYEWYLDLRRHGTVQHSGFSLQFDLMVLLTTGLTDVRDVIPFPRSHGKANN</sequence>
<dbReference type="AlphaFoldDB" id="A0A6P6A4T9"/>
<evidence type="ECO:0000256" key="4">
    <source>
        <dbReference type="ARBA" id="ARBA00022917"/>
    </source>
</evidence>
<keyword evidence="2" id="KW-0547">Nucleotide-binding</keyword>
<dbReference type="InterPro" id="IPR045864">
    <property type="entry name" value="aa-tRNA-synth_II/BPL/LPL"/>
</dbReference>
<dbReference type="GO" id="GO:0004816">
    <property type="term" value="F:asparagine-tRNA ligase activity"/>
    <property type="evidence" value="ECO:0007669"/>
    <property type="project" value="TreeGrafter"/>
</dbReference>
<keyword evidence="3" id="KW-0067">ATP-binding</keyword>
<keyword evidence="7" id="KW-1185">Reference proteome</keyword>
<evidence type="ECO:0000256" key="5">
    <source>
        <dbReference type="ARBA" id="ARBA00023146"/>
    </source>
</evidence>
<dbReference type="PANTHER" id="PTHR22594:SF36">
    <property type="entry name" value="ASPARAGINE--TRNA LIGASE, CYTOPLASMIC 2"/>
    <property type="match status" value="1"/>
</dbReference>
<dbReference type="SUPFAM" id="SSF55681">
    <property type="entry name" value="Class II aaRS and biotin synthetases"/>
    <property type="match status" value="1"/>
</dbReference>
<dbReference type="GO" id="GO:0006421">
    <property type="term" value="P:asparaginyl-tRNA aminoacylation"/>
    <property type="evidence" value="ECO:0007669"/>
    <property type="project" value="TreeGrafter"/>
</dbReference>
<dbReference type="Pfam" id="PF00152">
    <property type="entry name" value="tRNA-synt_2"/>
    <property type="match status" value="1"/>
</dbReference>
<proteinExistence type="predicted"/>
<name>A0A6P6A4T9_DURZI</name>
<dbReference type="Proteomes" id="UP000515121">
    <property type="component" value="Unplaced"/>
</dbReference>
<evidence type="ECO:0000256" key="2">
    <source>
        <dbReference type="ARBA" id="ARBA00022741"/>
    </source>
</evidence>
<evidence type="ECO:0000313" key="8">
    <source>
        <dbReference type="RefSeq" id="XP_022759812.1"/>
    </source>
</evidence>
<reference evidence="8" key="1">
    <citation type="submission" date="2025-08" db="UniProtKB">
        <authorList>
            <consortium name="RefSeq"/>
        </authorList>
    </citation>
    <scope>IDENTIFICATION</scope>
    <source>
        <tissue evidence="8">Fruit stalk</tissue>
    </source>
</reference>
<dbReference type="OrthoDB" id="1931232at2759"/>
<keyword evidence="1" id="KW-0436">Ligase</keyword>
<dbReference type="GO" id="GO:0005739">
    <property type="term" value="C:mitochondrion"/>
    <property type="evidence" value="ECO:0007669"/>
    <property type="project" value="TreeGrafter"/>
</dbReference>
<evidence type="ECO:0000259" key="6">
    <source>
        <dbReference type="Pfam" id="PF00152"/>
    </source>
</evidence>
<protein>
    <submittedName>
        <fullName evidence="8">Asparagine--tRNA ligase, cytoplasmic 2-like isoform X1</fullName>
    </submittedName>
</protein>
<dbReference type="PANTHER" id="PTHR22594">
    <property type="entry name" value="ASPARTYL/LYSYL-TRNA SYNTHETASE"/>
    <property type="match status" value="1"/>
</dbReference>